<gene>
    <name evidence="2" type="ORF">LACBIDRAFT_321090</name>
</gene>
<proteinExistence type="predicted"/>
<feature type="compositionally biased region" description="Low complexity" evidence="1">
    <location>
        <begin position="173"/>
        <end position="192"/>
    </location>
</feature>
<dbReference type="RefSeq" id="XP_001874185.1">
    <property type="nucleotide sequence ID" value="XM_001874150.1"/>
</dbReference>
<sequence length="414" mass="45260">MSLVSATVTATTEQRSLEVSLALQTSSISSPSRPRARSIRWDPKVDHPPTSLPENQGRSRRGSYPSPYANNLRSSRTRSSSAPPSPSSPISPSPSSIHPSPPSPSHSIESRNPPLSFENSARRSVPCPSPHANNNVCSSTRSPAAPSPSIERRDPPTPSSKSKGRRSVPHPSPFSNNFRFSTRSSSASLSPSIESMDCTPPSPLLTSETSGRLCAQYLYASLGPVLPSPPSSSLSSSSPNQNPLSLPLDQYISHLISHTHFPFSIVPCTLILVRNLRKSFLADTKRNKHVACVIDPHKLWVGLSIAAAQAHCPYISDVKDLRCWTAVTGIPMKDMGSVARAYRVVMGRDAVFDGREVERMTQELLGMHPLHRVPVSYHTLLARILTRFLDPFWGYTRILQQQITNNLLHVPPSL</sequence>
<dbReference type="InParanoid" id="B0CNQ8"/>
<dbReference type="EMBL" id="DS547091">
    <property type="protein sequence ID" value="EDR15977.1"/>
    <property type="molecule type" value="Genomic_DNA"/>
</dbReference>
<dbReference type="AlphaFoldDB" id="B0CNQ8"/>
<keyword evidence="3" id="KW-1185">Reference proteome</keyword>
<accession>B0CNQ8</accession>
<evidence type="ECO:0000313" key="3">
    <source>
        <dbReference type="Proteomes" id="UP000001194"/>
    </source>
</evidence>
<feature type="compositionally biased region" description="Low complexity" evidence="1">
    <location>
        <begin position="73"/>
        <end position="82"/>
    </location>
</feature>
<protein>
    <submittedName>
        <fullName evidence="2">Predicted protein</fullName>
    </submittedName>
</protein>
<feature type="compositionally biased region" description="Polar residues" evidence="1">
    <location>
        <begin position="1"/>
        <end position="14"/>
    </location>
</feature>
<evidence type="ECO:0000313" key="2">
    <source>
        <dbReference type="EMBL" id="EDR15977.1"/>
    </source>
</evidence>
<dbReference type="Proteomes" id="UP000001194">
    <property type="component" value="Unassembled WGS sequence"/>
</dbReference>
<dbReference type="KEGG" id="lbc:LACBIDRAFT_321090"/>
<reference evidence="2 3" key="1">
    <citation type="journal article" date="2008" name="Nature">
        <title>The genome of Laccaria bicolor provides insights into mycorrhizal symbiosis.</title>
        <authorList>
            <person name="Martin F."/>
            <person name="Aerts A."/>
            <person name="Ahren D."/>
            <person name="Brun A."/>
            <person name="Danchin E.G.J."/>
            <person name="Duchaussoy F."/>
            <person name="Gibon J."/>
            <person name="Kohler A."/>
            <person name="Lindquist E."/>
            <person name="Pereda V."/>
            <person name="Salamov A."/>
            <person name="Shapiro H.J."/>
            <person name="Wuyts J."/>
            <person name="Blaudez D."/>
            <person name="Buee M."/>
            <person name="Brokstein P."/>
            <person name="Canbaeck B."/>
            <person name="Cohen D."/>
            <person name="Courty P.E."/>
            <person name="Coutinho P.M."/>
            <person name="Delaruelle C."/>
            <person name="Detter J.C."/>
            <person name="Deveau A."/>
            <person name="DiFazio S."/>
            <person name="Duplessis S."/>
            <person name="Fraissinet-Tachet L."/>
            <person name="Lucic E."/>
            <person name="Frey-Klett P."/>
            <person name="Fourrey C."/>
            <person name="Feussner I."/>
            <person name="Gay G."/>
            <person name="Grimwood J."/>
            <person name="Hoegger P.J."/>
            <person name="Jain P."/>
            <person name="Kilaru S."/>
            <person name="Labbe J."/>
            <person name="Lin Y.C."/>
            <person name="Legue V."/>
            <person name="Le Tacon F."/>
            <person name="Marmeisse R."/>
            <person name="Melayah D."/>
            <person name="Montanini B."/>
            <person name="Muratet M."/>
            <person name="Nehls U."/>
            <person name="Niculita-Hirzel H."/>
            <person name="Oudot-Le Secq M.P."/>
            <person name="Peter M."/>
            <person name="Quesneville H."/>
            <person name="Rajashekar B."/>
            <person name="Reich M."/>
            <person name="Rouhier N."/>
            <person name="Schmutz J."/>
            <person name="Yin T."/>
            <person name="Chalot M."/>
            <person name="Henrissat B."/>
            <person name="Kuees U."/>
            <person name="Lucas S."/>
            <person name="Van de Peer Y."/>
            <person name="Podila G.K."/>
            <person name="Polle A."/>
            <person name="Pukkila P.J."/>
            <person name="Richardson P.M."/>
            <person name="Rouze P."/>
            <person name="Sanders I.R."/>
            <person name="Stajich J.E."/>
            <person name="Tunlid A."/>
            <person name="Tuskan G."/>
            <person name="Grigoriev I.V."/>
        </authorList>
    </citation>
    <scope>NUCLEOTIDE SEQUENCE [LARGE SCALE GENOMIC DNA]</scope>
    <source>
        <strain evidence="3">S238N-H82 / ATCC MYA-4686</strain>
    </source>
</reference>
<feature type="compositionally biased region" description="Polar residues" evidence="1">
    <location>
        <begin position="131"/>
        <end position="141"/>
    </location>
</feature>
<name>B0CNQ8_LACBS</name>
<dbReference type="HOGENOM" id="CLU_664051_0_0_1"/>
<dbReference type="OrthoDB" id="3096541at2759"/>
<evidence type="ECO:0000256" key="1">
    <source>
        <dbReference type="SAM" id="MobiDB-lite"/>
    </source>
</evidence>
<organism evidence="3">
    <name type="scientific">Laccaria bicolor (strain S238N-H82 / ATCC MYA-4686)</name>
    <name type="common">Bicoloured deceiver</name>
    <name type="synonym">Laccaria laccata var. bicolor</name>
    <dbReference type="NCBI Taxonomy" id="486041"/>
    <lineage>
        <taxon>Eukaryota</taxon>
        <taxon>Fungi</taxon>
        <taxon>Dikarya</taxon>
        <taxon>Basidiomycota</taxon>
        <taxon>Agaricomycotina</taxon>
        <taxon>Agaricomycetes</taxon>
        <taxon>Agaricomycetidae</taxon>
        <taxon>Agaricales</taxon>
        <taxon>Agaricineae</taxon>
        <taxon>Hydnangiaceae</taxon>
        <taxon>Laccaria</taxon>
    </lineage>
</organism>
<feature type="region of interest" description="Disordered" evidence="1">
    <location>
        <begin position="1"/>
        <end position="204"/>
    </location>
</feature>
<feature type="compositionally biased region" description="Pro residues" evidence="1">
    <location>
        <begin position="83"/>
        <end position="92"/>
    </location>
</feature>
<dbReference type="GeneID" id="6069471"/>